<dbReference type="EMBL" id="JABWDY010042269">
    <property type="protein sequence ID" value="KAF5176764.1"/>
    <property type="molecule type" value="Genomic_DNA"/>
</dbReference>
<dbReference type="Proteomes" id="UP000554482">
    <property type="component" value="Unassembled WGS sequence"/>
</dbReference>
<protein>
    <submittedName>
        <fullName evidence="2">Uncharacterized protein</fullName>
    </submittedName>
</protein>
<keyword evidence="1" id="KW-0175">Coiled coil</keyword>
<feature type="coiled-coil region" evidence="1">
    <location>
        <begin position="47"/>
        <end position="154"/>
    </location>
</feature>
<evidence type="ECO:0000313" key="3">
    <source>
        <dbReference type="Proteomes" id="UP000554482"/>
    </source>
</evidence>
<evidence type="ECO:0000256" key="1">
    <source>
        <dbReference type="SAM" id="Coils"/>
    </source>
</evidence>
<keyword evidence="3" id="KW-1185">Reference proteome</keyword>
<sequence length="193" mass="22002">MGLVSGLRLPTNAESYTAMNIFTRYGHLYSELSLACVLAGGVRELLHNTLKRILEVLEAKNTKLAEKVKRLKEKKVEHRLALVSTSVQTDGVDELSELQSDCLRLTTQIGDLESKTRNFKALLAIDHDKVSKQIKFYERLMELQRKELQAAETKYVCRVWDVSLADYYSKDGAMLEKAAEMEFFLNGCFLTFL</sequence>
<comment type="caution">
    <text evidence="2">The sequence shown here is derived from an EMBL/GenBank/DDBJ whole genome shotgun (WGS) entry which is preliminary data.</text>
</comment>
<proteinExistence type="predicted"/>
<organism evidence="2 3">
    <name type="scientific">Thalictrum thalictroides</name>
    <name type="common">Rue-anemone</name>
    <name type="synonym">Anemone thalictroides</name>
    <dbReference type="NCBI Taxonomy" id="46969"/>
    <lineage>
        <taxon>Eukaryota</taxon>
        <taxon>Viridiplantae</taxon>
        <taxon>Streptophyta</taxon>
        <taxon>Embryophyta</taxon>
        <taxon>Tracheophyta</taxon>
        <taxon>Spermatophyta</taxon>
        <taxon>Magnoliopsida</taxon>
        <taxon>Ranunculales</taxon>
        <taxon>Ranunculaceae</taxon>
        <taxon>Thalictroideae</taxon>
        <taxon>Thalictrum</taxon>
    </lineage>
</organism>
<evidence type="ECO:0000313" key="2">
    <source>
        <dbReference type="EMBL" id="KAF5176764.1"/>
    </source>
</evidence>
<accession>A0A7J6UVY0</accession>
<dbReference type="AlphaFoldDB" id="A0A7J6UVY0"/>
<gene>
    <name evidence="2" type="ORF">FRX31_033649</name>
</gene>
<reference evidence="2 3" key="1">
    <citation type="submission" date="2020-06" db="EMBL/GenBank/DDBJ databases">
        <title>Transcriptomic and genomic resources for Thalictrum thalictroides and T. hernandezii: Facilitating candidate gene discovery in an emerging model plant lineage.</title>
        <authorList>
            <person name="Arias T."/>
            <person name="Riano-Pachon D.M."/>
            <person name="Di Stilio V.S."/>
        </authorList>
    </citation>
    <scope>NUCLEOTIDE SEQUENCE [LARGE SCALE GENOMIC DNA]</scope>
    <source>
        <strain evidence="3">cv. WT478/WT964</strain>
        <tissue evidence="2">Leaves</tissue>
    </source>
</reference>
<name>A0A7J6UVY0_THATH</name>